<evidence type="ECO:0000256" key="4">
    <source>
        <dbReference type="ARBA" id="ARBA00004541"/>
    </source>
</evidence>
<dbReference type="GO" id="GO:0005930">
    <property type="term" value="C:axoneme"/>
    <property type="evidence" value="ECO:0007669"/>
    <property type="project" value="UniProtKB-SubCell"/>
</dbReference>
<evidence type="ECO:0000259" key="18">
    <source>
        <dbReference type="Pfam" id="PF23751"/>
    </source>
</evidence>
<feature type="coiled-coil region" evidence="16">
    <location>
        <begin position="881"/>
        <end position="908"/>
    </location>
</feature>
<keyword evidence="12" id="KW-0539">Nucleus</keyword>
<dbReference type="Gene3D" id="2.130.10.10">
    <property type="entry name" value="YVTN repeat-like/Quinoprotein amine dehydrogenase"/>
    <property type="match status" value="3"/>
</dbReference>
<evidence type="ECO:0000256" key="1">
    <source>
        <dbReference type="ARBA" id="ARBA00004120"/>
    </source>
</evidence>
<dbReference type="KEGG" id="pmrn:116941183"/>
<accession>A0AAJ7SZV8</accession>
<feature type="domain" description="WDR11 first beta-propeller" evidence="18">
    <location>
        <begin position="21"/>
        <end position="316"/>
    </location>
</feature>
<dbReference type="FunFam" id="2.130.10.10:FF:000309">
    <property type="entry name" value="WD repeat domain 11"/>
    <property type="match status" value="1"/>
</dbReference>
<name>A0AAJ7SZV8_PETMA</name>
<dbReference type="Pfam" id="PF23752">
    <property type="entry name" value="Beta-prop_WDR11_2nd"/>
    <property type="match status" value="1"/>
</dbReference>
<keyword evidence="9" id="KW-0677">Repeat</keyword>
<dbReference type="InterPro" id="IPR039694">
    <property type="entry name" value="WDR11"/>
</dbReference>
<evidence type="ECO:0000256" key="16">
    <source>
        <dbReference type="SAM" id="Coils"/>
    </source>
</evidence>
<evidence type="ECO:0000256" key="15">
    <source>
        <dbReference type="ARBA" id="ARBA00070583"/>
    </source>
</evidence>
<gene>
    <name evidence="22" type="primary">WDR11</name>
</gene>
<dbReference type="FunFam" id="2.130.10.10:FF:000296">
    <property type="entry name" value="WD repeat domain 11"/>
    <property type="match status" value="1"/>
</dbReference>
<comment type="subcellular location">
    <subcellularLocation>
        <location evidence="3">Cytoplasm</location>
        <location evidence="3">Cytoskeleton</location>
        <location evidence="3">Cilium axoneme</location>
    </subcellularLocation>
    <subcellularLocation>
        <location evidence="1">Cytoplasm</location>
        <location evidence="1">Cytoskeleton</location>
        <location evidence="1">Cilium basal body</location>
    </subcellularLocation>
    <subcellularLocation>
        <location evidence="4">Cytoplasmic vesicle</location>
    </subcellularLocation>
    <subcellularLocation>
        <location evidence="5">Golgi apparatus</location>
        <location evidence="5">trans-Golgi network</location>
    </subcellularLocation>
    <subcellularLocation>
        <location evidence="2">Nucleus</location>
    </subcellularLocation>
</comment>
<evidence type="ECO:0000256" key="17">
    <source>
        <dbReference type="SAM" id="MobiDB-lite"/>
    </source>
</evidence>
<dbReference type="InterPro" id="IPR057853">
    <property type="entry name" value="Beta-prop_WDR11_2nd"/>
</dbReference>
<keyword evidence="11" id="KW-0206">Cytoskeleton</keyword>
<dbReference type="SUPFAM" id="SSF50998">
    <property type="entry name" value="Quinoprotein alcohol dehydrogenase-like"/>
    <property type="match status" value="1"/>
</dbReference>
<keyword evidence="8" id="KW-0853">WD repeat</keyword>
<keyword evidence="6" id="KW-0963">Cytoplasm</keyword>
<dbReference type="FunFam" id="2.130.10.10:FF:000716">
    <property type="entry name" value="WD repeat domain 11"/>
    <property type="match status" value="1"/>
</dbReference>
<dbReference type="Pfam" id="PF23751">
    <property type="entry name" value="Beta-prop_WDR11_1st"/>
    <property type="match status" value="1"/>
</dbReference>
<dbReference type="InterPro" id="IPR057854">
    <property type="entry name" value="TPR_WDR11"/>
</dbReference>
<evidence type="ECO:0000256" key="2">
    <source>
        <dbReference type="ARBA" id="ARBA00004123"/>
    </source>
</evidence>
<dbReference type="InterPro" id="IPR015943">
    <property type="entry name" value="WD40/YVTN_repeat-like_dom_sf"/>
</dbReference>
<evidence type="ECO:0000313" key="22">
    <source>
        <dbReference type="RefSeq" id="XP_032807825.1"/>
    </source>
</evidence>
<evidence type="ECO:0000256" key="10">
    <source>
        <dbReference type="ARBA" id="ARBA00023034"/>
    </source>
</evidence>
<feature type="region of interest" description="Disordered" evidence="17">
    <location>
        <begin position="1211"/>
        <end position="1247"/>
    </location>
</feature>
<dbReference type="GO" id="GO:0005794">
    <property type="term" value="C:Golgi apparatus"/>
    <property type="evidence" value="ECO:0007669"/>
    <property type="project" value="UniProtKB-SubCell"/>
</dbReference>
<keyword evidence="13" id="KW-0966">Cell projection</keyword>
<dbReference type="CTD" id="55717"/>
<evidence type="ECO:0000313" key="21">
    <source>
        <dbReference type="Proteomes" id="UP001318040"/>
    </source>
</evidence>
<keyword evidence="7" id="KW-0597">Phosphoprotein</keyword>
<proteinExistence type="predicted"/>
<evidence type="ECO:0000259" key="20">
    <source>
        <dbReference type="Pfam" id="PF23753"/>
    </source>
</evidence>
<dbReference type="AlphaFoldDB" id="A0AAJ7SZV8"/>
<keyword evidence="16" id="KW-0175">Coiled coil</keyword>
<dbReference type="SMART" id="SM00320">
    <property type="entry name" value="WD40"/>
    <property type="match status" value="4"/>
</dbReference>
<feature type="domain" description="WDR11 second beta-propeller" evidence="19">
    <location>
        <begin position="488"/>
        <end position="837"/>
    </location>
</feature>
<evidence type="ECO:0000256" key="14">
    <source>
        <dbReference type="ARBA" id="ARBA00023329"/>
    </source>
</evidence>
<keyword evidence="10" id="KW-0333">Golgi apparatus</keyword>
<evidence type="ECO:0000256" key="7">
    <source>
        <dbReference type="ARBA" id="ARBA00022553"/>
    </source>
</evidence>
<evidence type="ECO:0000256" key="9">
    <source>
        <dbReference type="ARBA" id="ARBA00022737"/>
    </source>
</evidence>
<evidence type="ECO:0000256" key="8">
    <source>
        <dbReference type="ARBA" id="ARBA00022574"/>
    </source>
</evidence>
<dbReference type="GO" id="GO:0005634">
    <property type="term" value="C:nucleus"/>
    <property type="evidence" value="ECO:0007669"/>
    <property type="project" value="UniProtKB-SubCell"/>
</dbReference>
<dbReference type="GO" id="GO:0031410">
    <property type="term" value="C:cytoplasmic vesicle"/>
    <property type="evidence" value="ECO:0007669"/>
    <property type="project" value="UniProtKB-SubCell"/>
</dbReference>
<evidence type="ECO:0000256" key="5">
    <source>
        <dbReference type="ARBA" id="ARBA00004601"/>
    </source>
</evidence>
<dbReference type="Proteomes" id="UP001318040">
    <property type="component" value="Chromosome 11"/>
</dbReference>
<dbReference type="InterPro" id="IPR011047">
    <property type="entry name" value="Quinoprotein_ADH-like_sf"/>
</dbReference>
<keyword evidence="21" id="KW-1185">Reference proteome</keyword>
<dbReference type="Pfam" id="PF23753">
    <property type="entry name" value="TPR_WDR11"/>
    <property type="match status" value="1"/>
</dbReference>
<evidence type="ECO:0000256" key="12">
    <source>
        <dbReference type="ARBA" id="ARBA00023242"/>
    </source>
</evidence>
<dbReference type="RefSeq" id="XP_032807825.1">
    <property type="nucleotide sequence ID" value="XM_032951934.1"/>
</dbReference>
<evidence type="ECO:0000259" key="19">
    <source>
        <dbReference type="Pfam" id="PF23752"/>
    </source>
</evidence>
<evidence type="ECO:0000256" key="13">
    <source>
        <dbReference type="ARBA" id="ARBA00023273"/>
    </source>
</evidence>
<dbReference type="InterPro" id="IPR001680">
    <property type="entry name" value="WD40_rpt"/>
</dbReference>
<dbReference type="PANTHER" id="PTHR14593:SF5">
    <property type="entry name" value="WD REPEAT-CONTAINING PROTEIN 11"/>
    <property type="match status" value="1"/>
</dbReference>
<dbReference type="InterPro" id="IPR057852">
    <property type="entry name" value="Beta-prop_WDR11_1st"/>
</dbReference>
<evidence type="ECO:0000256" key="11">
    <source>
        <dbReference type="ARBA" id="ARBA00023212"/>
    </source>
</evidence>
<reference evidence="22" key="1">
    <citation type="submission" date="2025-08" db="UniProtKB">
        <authorList>
            <consortium name="RefSeq"/>
        </authorList>
    </citation>
    <scope>IDENTIFICATION</scope>
    <source>
        <tissue evidence="22">Sperm</tissue>
    </source>
</reference>
<evidence type="ECO:0000256" key="6">
    <source>
        <dbReference type="ARBA" id="ARBA00022490"/>
    </source>
</evidence>
<keyword evidence="14" id="KW-0968">Cytoplasmic vesicle</keyword>
<feature type="domain" description="WDR11 TPR" evidence="20">
    <location>
        <begin position="993"/>
        <end position="1156"/>
    </location>
</feature>
<protein>
    <recommendedName>
        <fullName evidence="15">WD repeat-containing protein 11</fullName>
    </recommendedName>
</protein>
<sequence>MLPVTVNIKLPARSLPGALHANNRLAADWGWQGLLAYGCHSLVMVVDPRTAQTIQALDKHKATVVKVKWARENYHHDACAPYSARLASGDASGKIVVWDVAAGGARCEIQEYTKPVQDMEWLWSQDASLDLLLAVHPPNLLVLWNADTGTKLWKKSYAENIISFSCDPFDPSSLALLTSEGMVFVHDFSPSRPPPSAGRKVYISSPSSSPAGAAAAAGRAPTGARRALNRVKTLITDEKPSVEGVLLTECIQMSYLPAHRSHMLLLYPREIVILDLEISQTVGIVAIERSGVPFLQVIPCRQRDALFCLHENGCTTLRVRRPNRPSVPVPAPADEAEVDCVSADVVYELRCQSDAVRVTKTVRPMALGCCPVGENAAAMLVSDGRLLVWELHATRGCGQGGSSQLLSPLSFCGALAGPCTPSLPDLSLDSAFGQCLVFADERSARPPGPQQEVSLRFLLTGLLSGLPPPPFVLRMCPPLTTKNLEQYQPLLAVGTSSGSVLVYHLTSGLLYKEFSVHTCEVRGIEWVSLTSFLSHASSTPNNMGLVRNELQLVDMSTGRSTPFRGERGNDEPPIDMIKISHLKQYLIVAFRDKPVELWDVRTGALLREMPKTFPAVTALEWSPSHNLRTLRKKQLAAREAMARQTSVTDGETGSLQPSLISLLQDAESKAEQGATVCAREHFVFTDSNGVIYHFTVEGTSVKEGARIPPDASMGSHQQQLPGREMFLVLGDSDGNLNFWDLKAKLSRGIPTHRGWVRRLRFAPGKGNSRLLVLYNDGIEIWDTKEVKMVSSLRSGRSVAWRVLDVDWCTSDKAVLACEDGCVRVSDTALRGSAFRMEEQELTDALWCPYLLPPRAGLALKAILLHQPWDCRHTLQIDDIDYQEHVDVKRLLQEQLDALSNDYKSLLLNPNFSLLQRCLLTARLFGDESELHFWTVAGFYLQHHKRTAGLAGPSGDGLDVCYDLLCDNAYFQRWQLERVGLQEAKRATYVHTNKCADKLLLLGQTERAVQLLLETSAENAAYHSDSLKACLVSTLPACGAAQSTIKLVATNMIASGKLSEGVQLLCLIDKAADACRYLQTYGQWNQAAWLAKVRLGQEECGEVLKRWADHLCSPHVNQKSRAILVLLSLGCFQRVLDMLHSMRYFDRAALFLEACVQAGVLADPTDASRPLTESVCAEYGRYLRSLGLGSAAAEYAARGGPAGVEILAQLAPSREAETPDSNKTSGLEPDKAAPHVPGTLGSSCMVEA</sequence>
<evidence type="ECO:0000256" key="3">
    <source>
        <dbReference type="ARBA" id="ARBA00004430"/>
    </source>
</evidence>
<organism evidence="21 22">
    <name type="scientific">Petromyzon marinus</name>
    <name type="common">Sea lamprey</name>
    <dbReference type="NCBI Taxonomy" id="7757"/>
    <lineage>
        <taxon>Eukaryota</taxon>
        <taxon>Metazoa</taxon>
        <taxon>Chordata</taxon>
        <taxon>Craniata</taxon>
        <taxon>Vertebrata</taxon>
        <taxon>Cyclostomata</taxon>
        <taxon>Hyperoartia</taxon>
        <taxon>Petromyzontiformes</taxon>
        <taxon>Petromyzontidae</taxon>
        <taxon>Petromyzon</taxon>
    </lineage>
</organism>
<dbReference type="PANTHER" id="PTHR14593">
    <property type="entry name" value="WD REPEAT-CONTAINING PROTEIN 11"/>
    <property type="match status" value="1"/>
</dbReference>